<evidence type="ECO:0000259" key="1">
    <source>
        <dbReference type="Pfam" id="PF01637"/>
    </source>
</evidence>
<dbReference type="PANTHER" id="PTHR37096">
    <property type="entry name" value="YALI0E33429P"/>
    <property type="match status" value="1"/>
</dbReference>
<dbReference type="Proteomes" id="UP001489004">
    <property type="component" value="Unassembled WGS sequence"/>
</dbReference>
<dbReference type="InterPro" id="IPR027417">
    <property type="entry name" value="P-loop_NTPase"/>
</dbReference>
<dbReference type="GO" id="GO:0005524">
    <property type="term" value="F:ATP binding"/>
    <property type="evidence" value="ECO:0007669"/>
    <property type="project" value="InterPro"/>
</dbReference>
<dbReference type="SUPFAM" id="SSF52540">
    <property type="entry name" value="P-loop containing nucleoside triphosphate hydrolases"/>
    <property type="match status" value="1"/>
</dbReference>
<sequence length="458" mass="50733">MFSRRVLKHTSAWPCTGCSWVLTRFGYQVLMSSPSASEASYELVGAAETTKDFCGGREVEITALKEMWQHRPTAMTLLTGPEGCGMSTLLRKVVKQIRDDPAARQHLMLLNLGEGAPKSAKAMHAMLTAEFIGMLDAFMASEGNHHIAALNQWLAVSLPNYNKKYHVVHNDPDKGSHFKSSVNAWCTITLREFPDLLQFLRTFFEAAKGVLLPVIVIDEVQQVQQWPEEARGDLAMALEYLAAIGREGAGHVLLATTFGGFEFWLRDKIGGAYRVATLGYLAEPVAMEFFITQCLPEVTKQLAAESDWSKIYVVCGGSPRLLRVCAINTDLGSWEAALARIVSDARQDVLCGSIGLLARPASRHGQPACWSRIQGNVTVKMLGESNGVRCLANEAHEMHDAQLKLGRIHLRRHNDLRGRNAPLDIPADPLERPLLTAANPAEYYVMRRLVQDGKVWHC</sequence>
<evidence type="ECO:0000313" key="2">
    <source>
        <dbReference type="EMBL" id="KAK9814272.1"/>
    </source>
</evidence>
<dbReference type="Pfam" id="PF01637">
    <property type="entry name" value="ATPase_2"/>
    <property type="match status" value="1"/>
</dbReference>
<evidence type="ECO:0000313" key="3">
    <source>
        <dbReference type="Proteomes" id="UP001489004"/>
    </source>
</evidence>
<proteinExistence type="predicted"/>
<feature type="domain" description="ATPase" evidence="1">
    <location>
        <begin position="57"/>
        <end position="322"/>
    </location>
</feature>
<protein>
    <recommendedName>
        <fullName evidence="1">ATPase domain-containing protein</fullName>
    </recommendedName>
</protein>
<dbReference type="Gene3D" id="3.40.50.300">
    <property type="entry name" value="P-loop containing nucleotide triphosphate hydrolases"/>
    <property type="match status" value="1"/>
</dbReference>
<accession>A0AAW1Q1S5</accession>
<dbReference type="PANTHER" id="PTHR37096:SF1">
    <property type="entry name" value="AAA+ ATPASE DOMAIN-CONTAINING PROTEIN"/>
    <property type="match status" value="1"/>
</dbReference>
<dbReference type="InterPro" id="IPR011579">
    <property type="entry name" value="ATPase_dom"/>
</dbReference>
<reference evidence="2 3" key="1">
    <citation type="journal article" date="2024" name="Nat. Commun.">
        <title>Phylogenomics reveals the evolutionary origins of lichenization in chlorophyte algae.</title>
        <authorList>
            <person name="Puginier C."/>
            <person name="Libourel C."/>
            <person name="Otte J."/>
            <person name="Skaloud P."/>
            <person name="Haon M."/>
            <person name="Grisel S."/>
            <person name="Petersen M."/>
            <person name="Berrin J.G."/>
            <person name="Delaux P.M."/>
            <person name="Dal Grande F."/>
            <person name="Keller J."/>
        </authorList>
    </citation>
    <scope>NUCLEOTIDE SEQUENCE [LARGE SCALE GENOMIC DNA]</scope>
    <source>
        <strain evidence="2 3">SAG 2043</strain>
    </source>
</reference>
<keyword evidence="3" id="KW-1185">Reference proteome</keyword>
<name>A0AAW1Q1S5_9CHLO</name>
<organism evidence="2 3">
    <name type="scientific">[Myrmecia] bisecta</name>
    <dbReference type="NCBI Taxonomy" id="41462"/>
    <lineage>
        <taxon>Eukaryota</taxon>
        <taxon>Viridiplantae</taxon>
        <taxon>Chlorophyta</taxon>
        <taxon>core chlorophytes</taxon>
        <taxon>Trebouxiophyceae</taxon>
        <taxon>Trebouxiales</taxon>
        <taxon>Trebouxiaceae</taxon>
        <taxon>Myrmecia</taxon>
    </lineage>
</organism>
<gene>
    <name evidence="2" type="ORF">WJX72_003230</name>
</gene>
<dbReference type="InterPro" id="IPR051667">
    <property type="entry name" value="Archaeal_ATPase_domain"/>
</dbReference>
<dbReference type="EMBL" id="JALJOR010000007">
    <property type="protein sequence ID" value="KAK9814272.1"/>
    <property type="molecule type" value="Genomic_DNA"/>
</dbReference>
<dbReference type="AlphaFoldDB" id="A0AAW1Q1S5"/>
<comment type="caution">
    <text evidence="2">The sequence shown here is derived from an EMBL/GenBank/DDBJ whole genome shotgun (WGS) entry which is preliminary data.</text>
</comment>